<dbReference type="AlphaFoldDB" id="A0A445MRL6"/>
<evidence type="ECO:0000313" key="6">
    <source>
        <dbReference type="EMBL" id="SPD72117.1"/>
    </source>
</evidence>
<dbReference type="PANTHER" id="PTHR32329:SF2">
    <property type="entry name" value="BIFUNCTIONAL PROTEIN [INCLUDES 2-HYDROXYACYL-COA DEHYDRATASE (N-TER) AND ITS ACTIVATOR DOMAIN (C_TERM)"/>
    <property type="match status" value="1"/>
</dbReference>
<organism evidence="6">
    <name type="scientific">uncultured Desulfobacterium sp</name>
    <dbReference type="NCBI Taxonomy" id="201089"/>
    <lineage>
        <taxon>Bacteria</taxon>
        <taxon>Pseudomonadati</taxon>
        <taxon>Thermodesulfobacteriota</taxon>
        <taxon>Desulfobacteria</taxon>
        <taxon>Desulfobacterales</taxon>
        <taxon>Desulfobacteriaceae</taxon>
        <taxon>Desulfobacterium</taxon>
        <taxon>environmental samples</taxon>
    </lineage>
</organism>
<accession>A0A445MRL6</accession>
<dbReference type="EMBL" id="OJIN01000022">
    <property type="protein sequence ID" value="SPD72117.1"/>
    <property type="molecule type" value="Genomic_DNA"/>
</dbReference>
<dbReference type="NCBIfam" id="TIGR00241">
    <property type="entry name" value="CoA_E_activ"/>
    <property type="match status" value="1"/>
</dbReference>
<dbReference type="SUPFAM" id="SSF53067">
    <property type="entry name" value="Actin-like ATPase domain"/>
    <property type="match status" value="1"/>
</dbReference>
<evidence type="ECO:0000256" key="1">
    <source>
        <dbReference type="ARBA" id="ARBA00001966"/>
    </source>
</evidence>
<reference evidence="6" key="1">
    <citation type="submission" date="2018-01" db="EMBL/GenBank/DDBJ databases">
        <authorList>
            <person name="Regsiter A."/>
            <person name="William W."/>
        </authorList>
    </citation>
    <scope>NUCLEOTIDE SEQUENCE</scope>
    <source>
        <strain evidence="6">TRIP AH-1</strain>
    </source>
</reference>
<evidence type="ECO:0000259" key="5">
    <source>
        <dbReference type="Pfam" id="PF01869"/>
    </source>
</evidence>
<keyword evidence="2" id="KW-0479">Metal-binding</keyword>
<dbReference type="CDD" id="cd24107">
    <property type="entry name" value="ASKHA_NBD_benz_CoA_BzdP"/>
    <property type="match status" value="1"/>
</dbReference>
<comment type="cofactor">
    <cofactor evidence="1">
        <name>[4Fe-4S] cluster</name>
        <dbReference type="ChEBI" id="CHEBI:49883"/>
    </cofactor>
</comment>
<sequence length="254" mass="26538">MITAGIDVGASSTKAVIMDGNKILAKFRQMAEGEEEYVINAALHGAIDAAGIKREDIGKIVATGAGAKNVDFADDIVTDISSGARGAVYEVPASRTVVDVGAEQARAVKCDATGKLLDFATNERCAAGSGAFIESMARALQTDFVTFIDYHFQSDKDIPLNAQCAVFAESEVVSLINSTATTADISRAINNSIAERTSSMTRRVGIEETVTAIGGVALNKGFLDSLQRFLEVKVTVPADPIFTNAVGAALIAQG</sequence>
<keyword evidence="3" id="KW-0408">Iron</keyword>
<dbReference type="InterPro" id="IPR043129">
    <property type="entry name" value="ATPase_NBD"/>
</dbReference>
<feature type="domain" description="ATPase BadF/BadG/BcrA/BcrD type" evidence="5">
    <location>
        <begin position="5"/>
        <end position="252"/>
    </location>
</feature>
<dbReference type="PANTHER" id="PTHR32329">
    <property type="entry name" value="BIFUNCTIONAL PROTEIN [INCLUDES 2-HYDROXYACYL-COA DEHYDRATASE (N-TER) AND ITS ACTIVATOR DOMAIN (C_TERM)-RELATED"/>
    <property type="match status" value="1"/>
</dbReference>
<gene>
    <name evidence="6" type="ORF">PITCH_A1180010</name>
</gene>
<dbReference type="GO" id="GO:0046872">
    <property type="term" value="F:metal ion binding"/>
    <property type="evidence" value="ECO:0007669"/>
    <property type="project" value="UniProtKB-KW"/>
</dbReference>
<name>A0A445MRL6_9BACT</name>
<dbReference type="InterPro" id="IPR008275">
    <property type="entry name" value="CoA_E_activase_dom"/>
</dbReference>
<evidence type="ECO:0000256" key="2">
    <source>
        <dbReference type="ARBA" id="ARBA00022723"/>
    </source>
</evidence>
<protein>
    <submittedName>
        <fullName evidence="6">Putative Activator of lactoyl-CoA dehydratase</fullName>
    </submittedName>
</protein>
<evidence type="ECO:0000256" key="4">
    <source>
        <dbReference type="ARBA" id="ARBA00023014"/>
    </source>
</evidence>
<dbReference type="InterPro" id="IPR051805">
    <property type="entry name" value="Dehydratase_Activator_Redct"/>
</dbReference>
<keyword evidence="4" id="KW-0411">Iron-sulfur</keyword>
<proteinExistence type="predicted"/>
<evidence type="ECO:0000256" key="3">
    <source>
        <dbReference type="ARBA" id="ARBA00023004"/>
    </source>
</evidence>
<dbReference type="Gene3D" id="3.30.420.40">
    <property type="match status" value="2"/>
</dbReference>
<dbReference type="GO" id="GO:0051536">
    <property type="term" value="F:iron-sulfur cluster binding"/>
    <property type="evidence" value="ECO:0007669"/>
    <property type="project" value="UniProtKB-KW"/>
</dbReference>
<dbReference type="Pfam" id="PF01869">
    <property type="entry name" value="BcrAD_BadFG"/>
    <property type="match status" value="1"/>
</dbReference>
<dbReference type="InterPro" id="IPR002731">
    <property type="entry name" value="ATPase_BadF"/>
</dbReference>